<accession>A0A0L7RF50</accession>
<feature type="compositionally biased region" description="Polar residues" evidence="1">
    <location>
        <begin position="8"/>
        <end position="19"/>
    </location>
</feature>
<sequence length="266" mass="30719">MAEIENIFDQSDSDSFNESSDLEQSDEEFFNDPLSDKGELQNENDEEYIELESDNDSEIIPRRKRRTRCLSSSDSESSREKLDEWIWEEKENVKCYYNQSLFVLRVFRELNPKRCTANLWTNSLWCLLAPAPSYHPSAVWKPSTSHGTSLFPTRESAINLLRNGREVSGSDSYSTSCAHRLRMVSRSTHFIPIGCPKGRVGLAETRQIERARETPLDRRGTDEERQWLAAVEGKRARESDKNQVKGNDRDERRTCGVVCGSKQRRN</sequence>
<dbReference type="EMBL" id="KQ414609">
    <property type="protein sequence ID" value="KOC69341.1"/>
    <property type="molecule type" value="Genomic_DNA"/>
</dbReference>
<keyword evidence="3" id="KW-1185">Reference proteome</keyword>
<proteinExistence type="predicted"/>
<feature type="compositionally biased region" description="Basic and acidic residues" evidence="1">
    <location>
        <begin position="231"/>
        <end position="254"/>
    </location>
</feature>
<evidence type="ECO:0000313" key="3">
    <source>
        <dbReference type="Proteomes" id="UP000053825"/>
    </source>
</evidence>
<evidence type="ECO:0000313" key="2">
    <source>
        <dbReference type="EMBL" id="KOC69341.1"/>
    </source>
</evidence>
<evidence type="ECO:0000256" key="1">
    <source>
        <dbReference type="SAM" id="MobiDB-lite"/>
    </source>
</evidence>
<feature type="region of interest" description="Disordered" evidence="1">
    <location>
        <begin position="231"/>
        <end position="266"/>
    </location>
</feature>
<feature type="region of interest" description="Disordered" evidence="1">
    <location>
        <begin position="1"/>
        <end position="56"/>
    </location>
</feature>
<gene>
    <name evidence="2" type="ORF">WH47_06005</name>
</gene>
<feature type="compositionally biased region" description="Acidic residues" evidence="1">
    <location>
        <begin position="42"/>
        <end position="56"/>
    </location>
</feature>
<feature type="compositionally biased region" description="Acidic residues" evidence="1">
    <location>
        <begin position="20"/>
        <end position="30"/>
    </location>
</feature>
<protein>
    <submittedName>
        <fullName evidence="2">Uncharacterized protein</fullName>
    </submittedName>
</protein>
<dbReference type="AlphaFoldDB" id="A0A0L7RF50"/>
<name>A0A0L7RF50_9HYME</name>
<reference evidence="2 3" key="1">
    <citation type="submission" date="2015-07" db="EMBL/GenBank/DDBJ databases">
        <title>The genome of Habropoda laboriosa.</title>
        <authorList>
            <person name="Pan H."/>
            <person name="Kapheim K."/>
        </authorList>
    </citation>
    <scope>NUCLEOTIDE SEQUENCE [LARGE SCALE GENOMIC DNA]</scope>
    <source>
        <strain evidence="2">0110345459</strain>
    </source>
</reference>
<organism evidence="2 3">
    <name type="scientific">Habropoda laboriosa</name>
    <dbReference type="NCBI Taxonomy" id="597456"/>
    <lineage>
        <taxon>Eukaryota</taxon>
        <taxon>Metazoa</taxon>
        <taxon>Ecdysozoa</taxon>
        <taxon>Arthropoda</taxon>
        <taxon>Hexapoda</taxon>
        <taxon>Insecta</taxon>
        <taxon>Pterygota</taxon>
        <taxon>Neoptera</taxon>
        <taxon>Endopterygota</taxon>
        <taxon>Hymenoptera</taxon>
        <taxon>Apocrita</taxon>
        <taxon>Aculeata</taxon>
        <taxon>Apoidea</taxon>
        <taxon>Anthophila</taxon>
        <taxon>Apidae</taxon>
        <taxon>Habropoda</taxon>
    </lineage>
</organism>
<dbReference type="OrthoDB" id="6152532at2759"/>
<dbReference type="Proteomes" id="UP000053825">
    <property type="component" value="Unassembled WGS sequence"/>
</dbReference>